<name>A0A831U3S9_GEOME</name>
<protein>
    <submittedName>
        <fullName evidence="2">Nucleotidyltransferase domain-containing protein</fullName>
    </submittedName>
</protein>
<dbReference type="InterPro" id="IPR041633">
    <property type="entry name" value="Polbeta"/>
</dbReference>
<dbReference type="GO" id="GO:0016740">
    <property type="term" value="F:transferase activity"/>
    <property type="evidence" value="ECO:0007669"/>
    <property type="project" value="UniProtKB-KW"/>
</dbReference>
<dbReference type="SUPFAM" id="SSF81301">
    <property type="entry name" value="Nucleotidyltransferase"/>
    <property type="match status" value="1"/>
</dbReference>
<dbReference type="AlphaFoldDB" id="A0A831U3S9"/>
<proteinExistence type="predicted"/>
<sequence length="111" mass="12683">MEQVTDKLIQEMAAIIVREVNPRALIVFGSRARGDAREDSDLDFLVVEDGPFGPGKSREDAMVKLWEILFDYAVPLDFLVYSPEEVEKWKDSPNHVIAHALKDGKVIYERH</sequence>
<accession>A0A831U3S9</accession>
<dbReference type="InterPro" id="IPR052548">
    <property type="entry name" value="Type_VII_TA_antitoxin"/>
</dbReference>
<gene>
    <name evidence="2" type="ORF">ENQ87_06210</name>
</gene>
<evidence type="ECO:0000313" key="2">
    <source>
        <dbReference type="EMBL" id="HEN41958.1"/>
    </source>
</evidence>
<dbReference type="CDD" id="cd05403">
    <property type="entry name" value="NT_KNTase_like"/>
    <property type="match status" value="1"/>
</dbReference>
<dbReference type="Gene3D" id="3.30.460.10">
    <property type="entry name" value="Beta Polymerase, domain 2"/>
    <property type="match status" value="1"/>
</dbReference>
<dbReference type="EMBL" id="DSOV01000022">
    <property type="protein sequence ID" value="HEN41958.1"/>
    <property type="molecule type" value="Genomic_DNA"/>
</dbReference>
<keyword evidence="2" id="KW-0808">Transferase</keyword>
<dbReference type="InterPro" id="IPR043519">
    <property type="entry name" value="NT_sf"/>
</dbReference>
<evidence type="ECO:0000259" key="1">
    <source>
        <dbReference type="Pfam" id="PF18765"/>
    </source>
</evidence>
<comment type="caution">
    <text evidence="2">The sequence shown here is derived from an EMBL/GenBank/DDBJ whole genome shotgun (WGS) entry which is preliminary data.</text>
</comment>
<dbReference type="PANTHER" id="PTHR33933">
    <property type="entry name" value="NUCLEOTIDYLTRANSFERASE"/>
    <property type="match status" value="1"/>
</dbReference>
<feature type="domain" description="Polymerase beta nucleotidyltransferase" evidence="1">
    <location>
        <begin position="12"/>
        <end position="110"/>
    </location>
</feature>
<organism evidence="2">
    <name type="scientific">Geobacter metallireducens</name>
    <dbReference type="NCBI Taxonomy" id="28232"/>
    <lineage>
        <taxon>Bacteria</taxon>
        <taxon>Pseudomonadati</taxon>
        <taxon>Thermodesulfobacteriota</taxon>
        <taxon>Desulfuromonadia</taxon>
        <taxon>Geobacterales</taxon>
        <taxon>Geobacteraceae</taxon>
        <taxon>Geobacter</taxon>
    </lineage>
</organism>
<dbReference type="PANTHER" id="PTHR33933:SF3">
    <property type="entry name" value="PROTEIN ADENYLYLTRANSFERASE MJ0604-RELATED"/>
    <property type="match status" value="1"/>
</dbReference>
<reference evidence="2" key="1">
    <citation type="journal article" date="2020" name="mSystems">
        <title>Genome- and Community-Level Interaction Insights into Carbon Utilization and Element Cycling Functions of Hydrothermarchaeota in Hydrothermal Sediment.</title>
        <authorList>
            <person name="Zhou Z."/>
            <person name="Liu Y."/>
            <person name="Xu W."/>
            <person name="Pan J."/>
            <person name="Luo Z.H."/>
            <person name="Li M."/>
        </authorList>
    </citation>
    <scope>NUCLEOTIDE SEQUENCE [LARGE SCALE GENOMIC DNA]</scope>
    <source>
        <strain evidence="2">SpSt-349</strain>
    </source>
</reference>
<dbReference type="Pfam" id="PF18765">
    <property type="entry name" value="Polbeta"/>
    <property type="match status" value="1"/>
</dbReference>